<proteinExistence type="predicted"/>
<name>B0NUD3_BACSE</name>
<dbReference type="Proteomes" id="UP000004713">
    <property type="component" value="Unassembled WGS sequence"/>
</dbReference>
<sequence length="42" mass="4788">MTLLFCHVRTFSELCALNSNESRGALSSFLFYSTFEVNPIKN</sequence>
<accession>B0NUD3</accession>
<comment type="caution">
    <text evidence="1">The sequence shown here is derived from an EMBL/GenBank/DDBJ whole genome shotgun (WGS) entry which is preliminary data.</text>
</comment>
<dbReference type="AlphaFoldDB" id="B0NUD3"/>
<reference evidence="1 2" key="2">
    <citation type="submission" date="2007-11" db="EMBL/GenBank/DDBJ databases">
        <authorList>
            <person name="Fulton L."/>
            <person name="Clifton S."/>
            <person name="Fulton B."/>
            <person name="Xu J."/>
            <person name="Minx P."/>
            <person name="Pepin K.H."/>
            <person name="Johnson M."/>
            <person name="Thiruvilangam P."/>
            <person name="Bhonagiri V."/>
            <person name="Nash W.E."/>
            <person name="Mardis E.R."/>
            <person name="Wilson R.K."/>
        </authorList>
    </citation>
    <scope>NUCLEOTIDE SEQUENCE [LARGE SCALE GENOMIC DNA]</scope>
    <source>
        <strain evidence="1 2">ATCC 43183</strain>
    </source>
</reference>
<gene>
    <name evidence="1" type="ORF">BACSTE_03118</name>
</gene>
<dbReference type="EMBL" id="ABFZ02000022">
    <property type="protein sequence ID" value="EDS13976.1"/>
    <property type="molecule type" value="Genomic_DNA"/>
</dbReference>
<organism evidence="1 2">
    <name type="scientific">Bacteroides stercoris ATCC 43183</name>
    <dbReference type="NCBI Taxonomy" id="449673"/>
    <lineage>
        <taxon>Bacteria</taxon>
        <taxon>Pseudomonadati</taxon>
        <taxon>Bacteroidota</taxon>
        <taxon>Bacteroidia</taxon>
        <taxon>Bacteroidales</taxon>
        <taxon>Bacteroidaceae</taxon>
        <taxon>Bacteroides</taxon>
    </lineage>
</organism>
<evidence type="ECO:0000313" key="1">
    <source>
        <dbReference type="EMBL" id="EDS13976.1"/>
    </source>
</evidence>
<dbReference type="HOGENOM" id="CLU_3247529_0_0_10"/>
<protein>
    <submittedName>
        <fullName evidence="1">Uncharacterized protein</fullName>
    </submittedName>
</protein>
<reference evidence="1 2" key="1">
    <citation type="submission" date="2007-11" db="EMBL/GenBank/DDBJ databases">
        <title>Draft genome sequence of Bacteroides stercoris(ATCC 43183).</title>
        <authorList>
            <person name="Sudarsanam P."/>
            <person name="Ley R."/>
            <person name="Guruge J."/>
            <person name="Turnbaugh P.J."/>
            <person name="Mahowald M."/>
            <person name="Liep D."/>
            <person name="Gordon J."/>
        </authorList>
    </citation>
    <scope>NUCLEOTIDE SEQUENCE [LARGE SCALE GENOMIC DNA]</scope>
    <source>
        <strain evidence="1 2">ATCC 43183</strain>
    </source>
</reference>
<evidence type="ECO:0000313" key="2">
    <source>
        <dbReference type="Proteomes" id="UP000004713"/>
    </source>
</evidence>